<keyword evidence="1 3" id="KW-0547">Nucleotide-binding</keyword>
<dbReference type="GO" id="GO:0004748">
    <property type="term" value="F:ribonucleoside-diphosphate reductase activity, thioredoxin disulfide as acceptor"/>
    <property type="evidence" value="ECO:0007669"/>
    <property type="project" value="TreeGrafter"/>
</dbReference>
<sequence length="682" mass="78356">MFQVEKRDGKLVSFDINKIKAAIKKAFSSLKLDTDDSIIDLLALRVTSDFQDKIKNHAIQVEEIQDSVEKILSETGYYQVAKAYILYRKQRENVRDISNTVKDYKNIVDSYLSQSTAKKKEGSLELYSVGGLILSNSGAITQNYWLNEVYDEQISQAHLNGDIYIHDLDMLTADRAGWSLHQFLLEGLGGVKENVTSRPAKHLFALVNQLVNFLGIMQNEWAGAQSLTGFDTYLAPFIKVDGLSENEVHKCIETFIYGVNIPSRWGTQSPFSNIGFDWVVPEELKDTPCIVGGQPQNFTYKDCQKEMCMIQKVFLDILIHGDQTGRGFKFPIPTISITKDFDFENGENNDLLFELAAKYGTPYFANCIATNRRPIDLRENFDNEFKKDILINKSGGLFAYGENTGNIGTVTINMPRIAYLSENKEDFFQKLDYLMDLSARSLHVKRQVLDKFLNGGLYPYTKRYIQTFDHHFSTIGLIGMNEAGINAKWLQASLLKKETQDFCEEVLLHMKKRLLEYQHEYHELFNLEATPAEHVTYRFQKKDHMLYPDIQADQYYTNSAILPVDAKIDVFEALEIEERFQSLYTGGTVFDVYLNKRIFDSKAIKNLIKLICTKYKVPYFTLSPAYSICKEHGYINGKQSTCPVCGKKSEVWARVSGYYRPVDRWNDAKKQEFEKRNDYNIG</sequence>
<dbReference type="Gene3D" id="3.20.70.20">
    <property type="match status" value="1"/>
</dbReference>
<evidence type="ECO:0000256" key="2">
    <source>
        <dbReference type="ARBA" id="ARBA00022840"/>
    </source>
</evidence>
<keyword evidence="2 3" id="KW-0067">ATP-binding</keyword>
<dbReference type="GO" id="GO:0009265">
    <property type="term" value="P:2'-deoxyribonucleotide biosynthetic process"/>
    <property type="evidence" value="ECO:0007669"/>
    <property type="project" value="TreeGrafter"/>
</dbReference>
<dbReference type="GO" id="GO:0008998">
    <property type="term" value="F:ribonucleoside-triphosphate reductase (thioredoxin) activity"/>
    <property type="evidence" value="ECO:0007669"/>
    <property type="project" value="InterPro"/>
</dbReference>
<dbReference type="InterPro" id="IPR005144">
    <property type="entry name" value="ATP-cone_dom"/>
</dbReference>
<dbReference type="EMBL" id="NFKM01000002">
    <property type="protein sequence ID" value="OUP61739.1"/>
    <property type="molecule type" value="Genomic_DNA"/>
</dbReference>
<feature type="domain" description="ATP-cone" evidence="4">
    <location>
        <begin position="2"/>
        <end position="95"/>
    </location>
</feature>
<proteinExistence type="predicted"/>
<dbReference type="Proteomes" id="UP000195447">
    <property type="component" value="Unassembled WGS sequence"/>
</dbReference>
<dbReference type="PANTHER" id="PTHR21075:SF0">
    <property type="entry name" value="ANAEROBIC RIBONUCLEOSIDE-TRIPHOSPHATE REDUCTASE"/>
    <property type="match status" value="1"/>
</dbReference>
<comment type="caution">
    <text evidence="5">The sequence shown here is derived from an EMBL/GenBank/DDBJ whole genome shotgun (WGS) entry which is preliminary data.</text>
</comment>
<keyword evidence="6" id="KW-1185">Reference proteome</keyword>
<protein>
    <submittedName>
        <fullName evidence="5">Ribonucleoside triphosphate reductase</fullName>
    </submittedName>
</protein>
<gene>
    <name evidence="5" type="ORF">B5F14_01920</name>
</gene>
<accession>A0A1Y4M1G5</accession>
<dbReference type="GO" id="GO:0005524">
    <property type="term" value="F:ATP binding"/>
    <property type="evidence" value="ECO:0007669"/>
    <property type="project" value="UniProtKB-UniRule"/>
</dbReference>
<evidence type="ECO:0000313" key="5">
    <source>
        <dbReference type="EMBL" id="OUP61739.1"/>
    </source>
</evidence>
<dbReference type="Pfam" id="PF13597">
    <property type="entry name" value="NRDD"/>
    <property type="match status" value="1"/>
</dbReference>
<dbReference type="NCBIfam" id="TIGR02487">
    <property type="entry name" value="NrdD"/>
    <property type="match status" value="1"/>
</dbReference>
<dbReference type="PROSITE" id="PS51161">
    <property type="entry name" value="ATP_CONE"/>
    <property type="match status" value="1"/>
</dbReference>
<dbReference type="InterPro" id="IPR012833">
    <property type="entry name" value="NrdD"/>
</dbReference>
<dbReference type="SUPFAM" id="SSF51998">
    <property type="entry name" value="PFL-like glycyl radical enzymes"/>
    <property type="match status" value="1"/>
</dbReference>
<dbReference type="AlphaFoldDB" id="A0A1Y4M1G5"/>
<dbReference type="Pfam" id="PF03477">
    <property type="entry name" value="ATP-cone"/>
    <property type="match status" value="1"/>
</dbReference>
<reference evidence="6" key="1">
    <citation type="submission" date="2017-04" db="EMBL/GenBank/DDBJ databases">
        <title>Function of individual gut microbiota members based on whole genome sequencing of pure cultures obtained from chicken caecum.</title>
        <authorList>
            <person name="Medvecky M."/>
            <person name="Cejkova D."/>
            <person name="Polansky O."/>
            <person name="Karasova D."/>
            <person name="Kubasova T."/>
            <person name="Cizek A."/>
            <person name="Rychlik I."/>
        </authorList>
    </citation>
    <scope>NUCLEOTIDE SEQUENCE [LARGE SCALE GENOMIC DNA]</scope>
    <source>
        <strain evidence="6">An178</strain>
    </source>
</reference>
<dbReference type="RefSeq" id="WP_087158180.1">
    <property type="nucleotide sequence ID" value="NZ_NFKM01000002.1"/>
</dbReference>
<organism evidence="5 6">
    <name type="scientific">Faecalitalea cylindroides</name>
    <dbReference type="NCBI Taxonomy" id="39483"/>
    <lineage>
        <taxon>Bacteria</taxon>
        <taxon>Bacillati</taxon>
        <taxon>Bacillota</taxon>
        <taxon>Erysipelotrichia</taxon>
        <taxon>Erysipelotrichales</taxon>
        <taxon>Erysipelotrichaceae</taxon>
        <taxon>Faecalitalea</taxon>
    </lineage>
</organism>
<evidence type="ECO:0000256" key="3">
    <source>
        <dbReference type="PROSITE-ProRule" id="PRU00492"/>
    </source>
</evidence>
<dbReference type="NCBIfam" id="NF006126">
    <property type="entry name" value="PRK08270.1"/>
    <property type="match status" value="1"/>
</dbReference>
<dbReference type="GO" id="GO:0031250">
    <property type="term" value="C:anaerobic ribonucleoside-triphosphate reductase complex"/>
    <property type="evidence" value="ECO:0007669"/>
    <property type="project" value="TreeGrafter"/>
</dbReference>
<dbReference type="PANTHER" id="PTHR21075">
    <property type="entry name" value="ANAEROBIC RIBONUCLEOSIDE-TRIPHOSPHATE REDUCTASE"/>
    <property type="match status" value="1"/>
</dbReference>
<name>A0A1Y4M1G5_9FIRM</name>
<dbReference type="GO" id="GO:0006260">
    <property type="term" value="P:DNA replication"/>
    <property type="evidence" value="ECO:0007669"/>
    <property type="project" value="InterPro"/>
</dbReference>
<evidence type="ECO:0000313" key="6">
    <source>
        <dbReference type="Proteomes" id="UP000195447"/>
    </source>
</evidence>
<evidence type="ECO:0000259" key="4">
    <source>
        <dbReference type="PROSITE" id="PS51161"/>
    </source>
</evidence>
<evidence type="ECO:0000256" key="1">
    <source>
        <dbReference type="ARBA" id="ARBA00022741"/>
    </source>
</evidence>